<dbReference type="InterPro" id="IPR001214">
    <property type="entry name" value="SET_dom"/>
</dbReference>
<feature type="compositionally biased region" description="Polar residues" evidence="9">
    <location>
        <begin position="714"/>
        <end position="728"/>
    </location>
</feature>
<evidence type="ECO:0000256" key="7">
    <source>
        <dbReference type="ARBA" id="ARBA00022853"/>
    </source>
</evidence>
<dbReference type="PROSITE" id="PS50280">
    <property type="entry name" value="SET"/>
    <property type="match status" value="1"/>
</dbReference>
<evidence type="ECO:0000313" key="13">
    <source>
        <dbReference type="Proteomes" id="UP001648503"/>
    </source>
</evidence>
<dbReference type="PANTHER" id="PTHR12977:SF4">
    <property type="entry name" value="HISTONE-LYSINE N-METHYLTRANSFERASE KMT5B"/>
    <property type="match status" value="1"/>
</dbReference>
<reference evidence="12 13" key="1">
    <citation type="submission" date="2021-02" db="EMBL/GenBank/DDBJ databases">
        <title>Variation within the Batrachochytrium salamandrivorans European outbreak.</title>
        <authorList>
            <person name="Kelly M."/>
            <person name="Pasmans F."/>
            <person name="Shea T.P."/>
            <person name="Munoz J.F."/>
            <person name="Carranza S."/>
            <person name="Cuomo C.A."/>
            <person name="Martel A."/>
        </authorList>
    </citation>
    <scope>NUCLEOTIDE SEQUENCE [LARGE SCALE GENOMIC DNA]</scope>
    <source>
        <strain evidence="12 13">AMFP18/2</strain>
    </source>
</reference>
<evidence type="ECO:0000256" key="9">
    <source>
        <dbReference type="SAM" id="MobiDB-lite"/>
    </source>
</evidence>
<dbReference type="SUPFAM" id="SSF82199">
    <property type="entry name" value="SET domain"/>
    <property type="match status" value="1"/>
</dbReference>
<dbReference type="Gene3D" id="2.170.270.10">
    <property type="entry name" value="SET domain"/>
    <property type="match status" value="1"/>
</dbReference>
<evidence type="ECO:0000256" key="4">
    <source>
        <dbReference type="ARBA" id="ARBA00022603"/>
    </source>
</evidence>
<evidence type="ECO:0000256" key="5">
    <source>
        <dbReference type="ARBA" id="ARBA00022679"/>
    </source>
</evidence>
<dbReference type="Proteomes" id="UP001648503">
    <property type="component" value="Unassembled WGS sequence"/>
</dbReference>
<dbReference type="InterPro" id="IPR039977">
    <property type="entry name" value="Suv4-20/Set9"/>
</dbReference>
<dbReference type="InterPro" id="IPR046341">
    <property type="entry name" value="SET_dom_sf"/>
</dbReference>
<evidence type="ECO:0000313" key="12">
    <source>
        <dbReference type="EMBL" id="KAH6595771.1"/>
    </source>
</evidence>
<keyword evidence="5" id="KW-0808">Transferase</keyword>
<feature type="domain" description="SET" evidence="11">
    <location>
        <begin position="408"/>
        <end position="522"/>
    </location>
</feature>
<evidence type="ECO:0000256" key="2">
    <source>
        <dbReference type="ARBA" id="ARBA00004286"/>
    </source>
</evidence>
<evidence type="ECO:0000259" key="11">
    <source>
        <dbReference type="PROSITE" id="PS50280"/>
    </source>
</evidence>
<keyword evidence="6" id="KW-0949">S-adenosyl-L-methionine</keyword>
<evidence type="ECO:0000256" key="10">
    <source>
        <dbReference type="SAM" id="SignalP"/>
    </source>
</evidence>
<dbReference type="CDD" id="cd10524">
    <property type="entry name" value="SET_Suv4-20-like"/>
    <property type="match status" value="1"/>
</dbReference>
<dbReference type="Gene3D" id="1.10.10.1700">
    <property type="entry name" value="Histone-lysine N-methyltransferase"/>
    <property type="match status" value="1"/>
</dbReference>
<dbReference type="InterPro" id="IPR041938">
    <property type="entry name" value="Hist-Lys_N-MTase_N"/>
</dbReference>
<evidence type="ECO:0000256" key="6">
    <source>
        <dbReference type="ARBA" id="ARBA00022691"/>
    </source>
</evidence>
<keyword evidence="8" id="KW-0539">Nucleus</keyword>
<protein>
    <recommendedName>
        <fullName evidence="11">SET domain-containing protein</fullName>
    </recommendedName>
</protein>
<keyword evidence="7" id="KW-0156">Chromatin regulator</keyword>
<keyword evidence="13" id="KW-1185">Reference proteome</keyword>
<dbReference type="Pfam" id="PF00856">
    <property type="entry name" value="SET"/>
    <property type="match status" value="1"/>
</dbReference>
<comment type="caution">
    <text evidence="12">The sequence shown here is derived from an EMBL/GenBank/DDBJ whole genome shotgun (WGS) entry which is preliminary data.</text>
</comment>
<organism evidence="12 13">
    <name type="scientific">Batrachochytrium salamandrivorans</name>
    <dbReference type="NCBI Taxonomy" id="1357716"/>
    <lineage>
        <taxon>Eukaryota</taxon>
        <taxon>Fungi</taxon>
        <taxon>Fungi incertae sedis</taxon>
        <taxon>Chytridiomycota</taxon>
        <taxon>Chytridiomycota incertae sedis</taxon>
        <taxon>Chytridiomycetes</taxon>
        <taxon>Rhizophydiales</taxon>
        <taxon>Rhizophydiales incertae sedis</taxon>
        <taxon>Batrachochytrium</taxon>
    </lineage>
</organism>
<feature type="chain" id="PRO_5045358364" description="SET domain-containing protein" evidence="10">
    <location>
        <begin position="27"/>
        <end position="1017"/>
    </location>
</feature>
<dbReference type="SMART" id="SM00317">
    <property type="entry name" value="SET"/>
    <property type="match status" value="1"/>
</dbReference>
<feature type="signal peptide" evidence="10">
    <location>
        <begin position="1"/>
        <end position="26"/>
    </location>
</feature>
<dbReference type="EMBL" id="JAFCIX010000274">
    <property type="protein sequence ID" value="KAH6595771.1"/>
    <property type="molecule type" value="Genomic_DNA"/>
</dbReference>
<keyword evidence="3" id="KW-0158">Chromosome</keyword>
<dbReference type="PANTHER" id="PTHR12977">
    <property type="entry name" value="SUPPRESSOR OF VARIEGATION 4-20-RELATED"/>
    <property type="match status" value="1"/>
</dbReference>
<keyword evidence="10" id="KW-0732">Signal</keyword>
<evidence type="ECO:0000256" key="1">
    <source>
        <dbReference type="ARBA" id="ARBA00004123"/>
    </source>
</evidence>
<feature type="compositionally biased region" description="Polar residues" evidence="9">
    <location>
        <begin position="992"/>
        <end position="1010"/>
    </location>
</feature>
<evidence type="ECO:0000256" key="8">
    <source>
        <dbReference type="ARBA" id="ARBA00023242"/>
    </source>
</evidence>
<sequence>MSALHTPVIATLPAVCSLAAATTAVATTTTTTTIGTTTTNNNIEETIISIDVSKIESVVASTSEFSDTLKLANSSTVEPSRVVHKHQPNYYVTLAEYDDVLTDVLIDTLYLDFQTHKMSQEYSQKAEAANPLCKGPDRVAIAKVAIDLIRAMASNEITLLEATDLFVSHFHSHQRIKTHLSKTNPTSVSKVLDTVPELIASISSTLTSYLAVDPYLDTTTPPLIEPPVEALGKNTAVDFNVMSHHSLPDIHSNDVPENSTLSCSNRRGVCHSVAGKDLVFSSDGTASWDITAAPESVVPTVSQSPDSLDLDGTDSLVKVTLNMMNPAADMSGDIQPHIVSTGPDNISTHPRLYLSSPTSSKTDPSVKSVDKVSAFSYYDYIFEYKTDKEMKYFKNHVRRYLAIYTPKAGFEIDRTYRYSKFKKSEARIVSTKEWKAGEEMQVCSGIFTKLNAEEERSLAQRDFSVMFSTKRHCMGLFLGPARFANHDCNANCKFSPVGQTNSIFFKVTRNIQIGEEITCFYGTDYFGEKNCECLCESCERLQLGGFSVPYTDPIEPLAENNDQTSRSFRARKSKIHTLPRAPSYRGKRSAAGDSETLKRKKGKIESILLPIAKCLDCKDDMTEFQLTRLTNPDPTLIFTPMLYSKITGAEPLSVSGSSLSQDVTLPTFKPDRLRCVRCFRHRTIFGKNWPTRVHSKREKRGKMLGNGVSTMSNTLSVKQVNPLDSTQDGPVFKSKRSTSTPSTSCDSLLHEDSLDMAHIKPFRPRKADFKKRISLAGYSGRKFPVQYPPDYLMPKLIETPKTRCPTGRNVHRKQGNLSKSSSKPELEEMPVSVPASGPKFEIVKEDIIVYTDPVRGTPVSDDNRMAAVFVNSGDLTAPYWWPAIVVPRVETDQTIMRGNAAGLLTVTYLEAPKFFTKVTLEDTRIFDPNQEPYLTFMTRPGFAESEARKCMLEFLHTHEIPYKNQWAKYGLAAKREANTRFAATNQKIEGLSSSVENPSSDVCEDTTMSMSRRRRHK</sequence>
<gene>
    <name evidence="12" type="ORF">BASA50_005606</name>
</gene>
<feature type="region of interest" description="Disordered" evidence="9">
    <location>
        <begin position="714"/>
        <end position="746"/>
    </location>
</feature>
<accession>A0ABQ8FDM2</accession>
<name>A0ABQ8FDM2_9FUNG</name>
<feature type="region of interest" description="Disordered" evidence="9">
    <location>
        <begin position="800"/>
        <end position="832"/>
    </location>
</feature>
<comment type="subcellular location">
    <subcellularLocation>
        <location evidence="2">Chromosome</location>
    </subcellularLocation>
    <subcellularLocation>
        <location evidence="1">Nucleus</location>
    </subcellularLocation>
</comment>
<keyword evidence="4" id="KW-0489">Methyltransferase</keyword>
<proteinExistence type="predicted"/>
<feature type="region of interest" description="Disordered" evidence="9">
    <location>
        <begin position="992"/>
        <end position="1017"/>
    </location>
</feature>
<evidence type="ECO:0000256" key="3">
    <source>
        <dbReference type="ARBA" id="ARBA00022454"/>
    </source>
</evidence>